<sequence>MSGQNPVDPPVDHPVDPVIAVGPDGPLTTPAGSSAPDPAVPPTTEPAPRRRSGLDDKGRVKRTRAATAWASAVALAVVTVLFVIFIVQNSQSVTIDFLWMSGQISAAAALLIAAVAGALLVAIPAGVRIGQLRHSLRRNA</sequence>
<keyword evidence="3 6" id="KW-1133">Transmembrane helix</keyword>
<evidence type="ECO:0000256" key="6">
    <source>
        <dbReference type="SAM" id="Phobius"/>
    </source>
</evidence>
<feature type="transmembrane region" description="Helical" evidence="6">
    <location>
        <begin position="66"/>
        <end position="87"/>
    </location>
</feature>
<feature type="region of interest" description="Disordered" evidence="5">
    <location>
        <begin position="1"/>
        <end position="60"/>
    </location>
</feature>
<dbReference type="RefSeq" id="WP_344201873.1">
    <property type="nucleotide sequence ID" value="NZ_BAAAME010000004.1"/>
</dbReference>
<evidence type="ECO:0000313" key="9">
    <source>
        <dbReference type="Proteomes" id="UP001501057"/>
    </source>
</evidence>
<keyword evidence="1" id="KW-1003">Cell membrane</keyword>
<evidence type="ECO:0000256" key="4">
    <source>
        <dbReference type="ARBA" id="ARBA00023136"/>
    </source>
</evidence>
<protein>
    <recommendedName>
        <fullName evidence="7">Lipopolysaccharide assembly protein A domain-containing protein</fullName>
    </recommendedName>
</protein>
<evidence type="ECO:0000256" key="5">
    <source>
        <dbReference type="SAM" id="MobiDB-lite"/>
    </source>
</evidence>
<dbReference type="Pfam" id="PF06305">
    <property type="entry name" value="LapA_dom"/>
    <property type="match status" value="1"/>
</dbReference>
<feature type="transmembrane region" description="Helical" evidence="6">
    <location>
        <begin position="107"/>
        <end position="127"/>
    </location>
</feature>
<dbReference type="InterPro" id="IPR010445">
    <property type="entry name" value="LapA_dom"/>
</dbReference>
<dbReference type="Proteomes" id="UP001501057">
    <property type="component" value="Unassembled WGS sequence"/>
</dbReference>
<comment type="caution">
    <text evidence="8">The sequence shown here is derived from an EMBL/GenBank/DDBJ whole genome shotgun (WGS) entry which is preliminary data.</text>
</comment>
<keyword evidence="4 6" id="KW-0472">Membrane</keyword>
<evidence type="ECO:0000256" key="2">
    <source>
        <dbReference type="ARBA" id="ARBA00022692"/>
    </source>
</evidence>
<dbReference type="EMBL" id="BAAAME010000004">
    <property type="protein sequence ID" value="GAA1743201.1"/>
    <property type="molecule type" value="Genomic_DNA"/>
</dbReference>
<gene>
    <name evidence="8" type="ORF">GCM10009710_24100</name>
</gene>
<name>A0ABN2JXZ5_9ACTN</name>
<keyword evidence="9" id="KW-1185">Reference proteome</keyword>
<accession>A0ABN2JXZ5</accession>
<evidence type="ECO:0000256" key="1">
    <source>
        <dbReference type="ARBA" id="ARBA00022475"/>
    </source>
</evidence>
<feature type="domain" description="Lipopolysaccharide assembly protein A" evidence="7">
    <location>
        <begin position="88"/>
        <end position="138"/>
    </location>
</feature>
<evidence type="ECO:0000256" key="3">
    <source>
        <dbReference type="ARBA" id="ARBA00022989"/>
    </source>
</evidence>
<evidence type="ECO:0000259" key="7">
    <source>
        <dbReference type="Pfam" id="PF06305"/>
    </source>
</evidence>
<evidence type="ECO:0000313" key="8">
    <source>
        <dbReference type="EMBL" id="GAA1743201.1"/>
    </source>
</evidence>
<organism evidence="8 9">
    <name type="scientific">Aeromicrobium alkaliterrae</name>
    <dbReference type="NCBI Taxonomy" id="302168"/>
    <lineage>
        <taxon>Bacteria</taxon>
        <taxon>Bacillati</taxon>
        <taxon>Actinomycetota</taxon>
        <taxon>Actinomycetes</taxon>
        <taxon>Propionibacteriales</taxon>
        <taxon>Nocardioidaceae</taxon>
        <taxon>Aeromicrobium</taxon>
    </lineage>
</organism>
<keyword evidence="2 6" id="KW-0812">Transmembrane</keyword>
<proteinExistence type="predicted"/>
<reference evidence="8 9" key="1">
    <citation type="journal article" date="2019" name="Int. J. Syst. Evol. Microbiol.">
        <title>The Global Catalogue of Microorganisms (GCM) 10K type strain sequencing project: providing services to taxonomists for standard genome sequencing and annotation.</title>
        <authorList>
            <consortium name="The Broad Institute Genomics Platform"/>
            <consortium name="The Broad Institute Genome Sequencing Center for Infectious Disease"/>
            <person name="Wu L."/>
            <person name="Ma J."/>
        </authorList>
    </citation>
    <scope>NUCLEOTIDE SEQUENCE [LARGE SCALE GENOMIC DNA]</scope>
    <source>
        <strain evidence="8 9">JCM 13518</strain>
    </source>
</reference>